<evidence type="ECO:0000313" key="5">
    <source>
        <dbReference type="Proteomes" id="UP000318733"/>
    </source>
</evidence>
<gene>
    <name evidence="4" type="ORF">FO440_03990</name>
</gene>
<name>A0A556MTU1_9SPHI</name>
<dbReference type="InterPro" id="IPR015943">
    <property type="entry name" value="WD40/YVTN_repeat-like_dom_sf"/>
</dbReference>
<dbReference type="EMBL" id="VLPK01000001">
    <property type="protein sequence ID" value="TSJ43364.1"/>
    <property type="molecule type" value="Genomic_DNA"/>
</dbReference>
<dbReference type="InterPro" id="IPR050282">
    <property type="entry name" value="Cycloisomerase_2"/>
</dbReference>
<dbReference type="Proteomes" id="UP000318733">
    <property type="component" value="Unassembled WGS sequence"/>
</dbReference>
<dbReference type="RefSeq" id="WP_144246929.1">
    <property type="nucleotide sequence ID" value="NZ_VLPK01000001.1"/>
</dbReference>
<keyword evidence="5" id="KW-1185">Reference proteome</keyword>
<comment type="similarity">
    <text evidence="1">Belongs to the cycloisomerase 2 family.</text>
</comment>
<dbReference type="FunFam" id="2.130.10.10:FF:000306">
    <property type="entry name" value="3-carboxymuconate cyclase"/>
    <property type="match status" value="1"/>
</dbReference>
<dbReference type="AlphaFoldDB" id="A0A556MTU1"/>
<dbReference type="GO" id="GO:0005829">
    <property type="term" value="C:cytosol"/>
    <property type="evidence" value="ECO:0007669"/>
    <property type="project" value="TreeGrafter"/>
</dbReference>
<sequence>MKKLLFLIVLALPVCGFAQKKGKGGPKVFDVLIGTYTSPDANGSRGIYVYRFYAERGELAYLSEIETSNPSYLAITQDYKYVYAVNENNPDGSGGVTAFKFDKATGKLEQINTQKSVGSPAYVSVDKAQKNIFIANYGGGNLQVFPIGKDGSLGASTQTIQDSGTGPDKLRQQQPHVHSTVLSPDDKYLLASDLGTDKINVFRYRASKTPPLSPATPAFTSTAGGSGPRHSDFSPNGKFMYNVQEMTATITAFSYDDGALKELQTVKMMPDDFKGINGAADIHVSPDGLFLYATNRGTANEIVIYAIDQESGKLTYVDRTKTDGDNPRNFVIDPTGNFILIGTRARVNVFRIDKKTGRLIQNHNRSVVMESAVCLKMIPVE</sequence>
<keyword evidence="2" id="KW-0119">Carbohydrate metabolism</keyword>
<dbReference type="GO" id="GO:0006006">
    <property type="term" value="P:glucose metabolic process"/>
    <property type="evidence" value="ECO:0007669"/>
    <property type="project" value="UniProtKB-KW"/>
</dbReference>
<dbReference type="Gene3D" id="2.130.10.10">
    <property type="entry name" value="YVTN repeat-like/Quinoprotein amine dehydrogenase"/>
    <property type="match status" value="1"/>
</dbReference>
<keyword evidence="2" id="KW-0313">Glucose metabolism</keyword>
<dbReference type="GO" id="GO:0017057">
    <property type="term" value="F:6-phosphogluconolactonase activity"/>
    <property type="evidence" value="ECO:0007669"/>
    <property type="project" value="TreeGrafter"/>
</dbReference>
<dbReference type="OrthoDB" id="9790815at2"/>
<reference evidence="4 5" key="1">
    <citation type="submission" date="2019-07" db="EMBL/GenBank/DDBJ databases">
        <authorList>
            <person name="Huq M.A."/>
        </authorList>
    </citation>
    <scope>NUCLEOTIDE SEQUENCE [LARGE SCALE GENOMIC DNA]</scope>
    <source>
        <strain evidence="4 5">MAH-19</strain>
    </source>
</reference>
<organism evidence="4 5">
    <name type="scientific">Mucilaginibacter corticis</name>
    <dbReference type="NCBI Taxonomy" id="2597670"/>
    <lineage>
        <taxon>Bacteria</taxon>
        <taxon>Pseudomonadati</taxon>
        <taxon>Bacteroidota</taxon>
        <taxon>Sphingobacteriia</taxon>
        <taxon>Sphingobacteriales</taxon>
        <taxon>Sphingobacteriaceae</taxon>
        <taxon>Mucilaginibacter</taxon>
    </lineage>
</organism>
<dbReference type="SUPFAM" id="SSF51004">
    <property type="entry name" value="C-terminal (heme d1) domain of cytochrome cd1-nitrite reductase"/>
    <property type="match status" value="1"/>
</dbReference>
<evidence type="ECO:0000256" key="1">
    <source>
        <dbReference type="ARBA" id="ARBA00005564"/>
    </source>
</evidence>
<accession>A0A556MTU1</accession>
<evidence type="ECO:0000313" key="4">
    <source>
        <dbReference type="EMBL" id="TSJ43364.1"/>
    </source>
</evidence>
<dbReference type="PANTHER" id="PTHR30344:SF1">
    <property type="entry name" value="6-PHOSPHOGLUCONOLACTONASE"/>
    <property type="match status" value="1"/>
</dbReference>
<dbReference type="Pfam" id="PF10282">
    <property type="entry name" value="Lactonase"/>
    <property type="match status" value="1"/>
</dbReference>
<proteinExistence type="inferred from homology"/>
<comment type="caution">
    <text evidence="4">The sequence shown here is derived from an EMBL/GenBank/DDBJ whole genome shotgun (WGS) entry which is preliminary data.</text>
</comment>
<evidence type="ECO:0000256" key="2">
    <source>
        <dbReference type="ARBA" id="ARBA00022526"/>
    </source>
</evidence>
<dbReference type="InterPro" id="IPR019405">
    <property type="entry name" value="Lactonase_7-beta_prop"/>
</dbReference>
<dbReference type="InterPro" id="IPR011048">
    <property type="entry name" value="Haem_d1_sf"/>
</dbReference>
<protein>
    <submittedName>
        <fullName evidence="4">Lactonase family protein</fullName>
    </submittedName>
</protein>
<dbReference type="PANTHER" id="PTHR30344">
    <property type="entry name" value="6-PHOSPHOGLUCONOLACTONASE-RELATED"/>
    <property type="match status" value="1"/>
</dbReference>
<feature type="region of interest" description="Disordered" evidence="3">
    <location>
        <begin position="213"/>
        <end position="232"/>
    </location>
</feature>
<evidence type="ECO:0000256" key="3">
    <source>
        <dbReference type="SAM" id="MobiDB-lite"/>
    </source>
</evidence>